<dbReference type="Pfam" id="PF01121">
    <property type="entry name" value="CoaE"/>
    <property type="match status" value="1"/>
</dbReference>
<dbReference type="PROSITE" id="PS51219">
    <property type="entry name" value="DPCK"/>
    <property type="match status" value="1"/>
</dbReference>
<dbReference type="AlphaFoldDB" id="A0A382MUN6"/>
<dbReference type="EMBL" id="UINC01095271">
    <property type="protein sequence ID" value="SVC51222.1"/>
    <property type="molecule type" value="Genomic_DNA"/>
</dbReference>
<dbReference type="InterPro" id="IPR027417">
    <property type="entry name" value="P-loop_NTPase"/>
</dbReference>
<evidence type="ECO:0000313" key="3">
    <source>
        <dbReference type="EMBL" id="SVC51222.1"/>
    </source>
</evidence>
<evidence type="ECO:0008006" key="4">
    <source>
        <dbReference type="Google" id="ProtNLM"/>
    </source>
</evidence>
<protein>
    <recommendedName>
        <fullName evidence="4">Dephospho-CoA kinase</fullName>
    </recommendedName>
</protein>
<organism evidence="3">
    <name type="scientific">marine metagenome</name>
    <dbReference type="NCBI Taxonomy" id="408172"/>
    <lineage>
        <taxon>unclassified sequences</taxon>
        <taxon>metagenomes</taxon>
        <taxon>ecological metagenomes</taxon>
    </lineage>
</organism>
<keyword evidence="1" id="KW-0547">Nucleotide-binding</keyword>
<name>A0A382MUN6_9ZZZZ</name>
<dbReference type="Gene3D" id="3.40.50.300">
    <property type="entry name" value="P-loop containing nucleotide triphosphate hydrolases"/>
    <property type="match status" value="1"/>
</dbReference>
<sequence>MYKLGITGGMGAGKSTAADFFLQKGAIVFNADNEAKQHLKSHIDLQNRIIDLFGAPVIRKNRLDLIKLSEYAFSNQDLQNTLNNIIWPEVHALIISAADKAELDGADLFVVDAALLLEAGFTDFFNSILLITANKSIRVKRSQLRNNIPEDQIEKRMSLQMPEIEKQKRTHSIIKNNSTIQKLNLQLELFWKKLNINTTQDLTP</sequence>
<dbReference type="GO" id="GO:0015937">
    <property type="term" value="P:coenzyme A biosynthetic process"/>
    <property type="evidence" value="ECO:0007669"/>
    <property type="project" value="InterPro"/>
</dbReference>
<proteinExistence type="inferred from homology"/>
<accession>A0A382MUN6</accession>
<dbReference type="GO" id="GO:0004140">
    <property type="term" value="F:dephospho-CoA kinase activity"/>
    <property type="evidence" value="ECO:0007669"/>
    <property type="project" value="InterPro"/>
</dbReference>
<dbReference type="CDD" id="cd02022">
    <property type="entry name" value="DPCK"/>
    <property type="match status" value="1"/>
</dbReference>
<dbReference type="PANTHER" id="PTHR10695:SF46">
    <property type="entry name" value="BIFUNCTIONAL COENZYME A SYNTHASE-RELATED"/>
    <property type="match status" value="1"/>
</dbReference>
<dbReference type="InterPro" id="IPR001977">
    <property type="entry name" value="Depp_CoAkinase"/>
</dbReference>
<dbReference type="PANTHER" id="PTHR10695">
    <property type="entry name" value="DEPHOSPHO-COA KINASE-RELATED"/>
    <property type="match status" value="1"/>
</dbReference>
<dbReference type="HAMAP" id="MF_00376">
    <property type="entry name" value="Dephospho_CoA_kinase"/>
    <property type="match status" value="1"/>
</dbReference>
<gene>
    <name evidence="3" type="ORF">METZ01_LOCUS304076</name>
</gene>
<reference evidence="3" key="1">
    <citation type="submission" date="2018-05" db="EMBL/GenBank/DDBJ databases">
        <authorList>
            <person name="Lanie J.A."/>
            <person name="Ng W.-L."/>
            <person name="Kazmierczak K.M."/>
            <person name="Andrzejewski T.M."/>
            <person name="Davidsen T.M."/>
            <person name="Wayne K.J."/>
            <person name="Tettelin H."/>
            <person name="Glass J.I."/>
            <person name="Rusch D."/>
            <person name="Podicherti R."/>
            <person name="Tsui H.-C.T."/>
            <person name="Winkler M.E."/>
        </authorList>
    </citation>
    <scope>NUCLEOTIDE SEQUENCE</scope>
</reference>
<dbReference type="NCBIfam" id="TIGR00152">
    <property type="entry name" value="dephospho-CoA kinase"/>
    <property type="match status" value="1"/>
</dbReference>
<dbReference type="GO" id="GO:0005524">
    <property type="term" value="F:ATP binding"/>
    <property type="evidence" value="ECO:0007669"/>
    <property type="project" value="UniProtKB-KW"/>
</dbReference>
<keyword evidence="2" id="KW-0067">ATP-binding</keyword>
<dbReference type="SUPFAM" id="SSF52540">
    <property type="entry name" value="P-loop containing nucleoside triphosphate hydrolases"/>
    <property type="match status" value="1"/>
</dbReference>
<evidence type="ECO:0000256" key="1">
    <source>
        <dbReference type="ARBA" id="ARBA00022741"/>
    </source>
</evidence>
<evidence type="ECO:0000256" key="2">
    <source>
        <dbReference type="ARBA" id="ARBA00022840"/>
    </source>
</evidence>